<dbReference type="PROSITE" id="PS51549">
    <property type="entry name" value="DM13"/>
    <property type="match status" value="1"/>
</dbReference>
<dbReference type="Proteomes" id="UP001501821">
    <property type="component" value="Unassembled WGS sequence"/>
</dbReference>
<evidence type="ECO:0000259" key="3">
    <source>
        <dbReference type="PROSITE" id="PS51549"/>
    </source>
</evidence>
<sequence>MGRKRRVGLGVGAVVAAAVLVVGLLLFEPWLLWVDDTVDEDLPDAVPADATTPTGGPPGQSTSTVAEWTELSSSGFVSGEHGTSGTARVVRNADGSLQVWLEDLDTSNGPDLHVWLTDQDSGGDCGGCSDSWGIYDDGRHVELGALKGNRGDQRYDVPADADLAGLVSVVIWCDRFNVAFGTAAVDRIT</sequence>
<feature type="domain" description="DM13" evidence="3">
    <location>
        <begin position="69"/>
        <end position="186"/>
    </location>
</feature>
<keyword evidence="5" id="KW-1185">Reference proteome</keyword>
<accession>A0ABP7I6W0</accession>
<feature type="region of interest" description="Disordered" evidence="1">
    <location>
        <begin position="44"/>
        <end position="64"/>
    </location>
</feature>
<comment type="caution">
    <text evidence="4">The sequence shown here is derived from an EMBL/GenBank/DDBJ whole genome shotgun (WGS) entry which is preliminary data.</text>
</comment>
<evidence type="ECO:0000313" key="5">
    <source>
        <dbReference type="Proteomes" id="UP001501821"/>
    </source>
</evidence>
<reference evidence="5" key="1">
    <citation type="journal article" date="2019" name="Int. J. Syst. Evol. Microbiol.">
        <title>The Global Catalogue of Microorganisms (GCM) 10K type strain sequencing project: providing services to taxonomists for standard genome sequencing and annotation.</title>
        <authorList>
            <consortium name="The Broad Institute Genomics Platform"/>
            <consortium name="The Broad Institute Genome Sequencing Center for Infectious Disease"/>
            <person name="Wu L."/>
            <person name="Ma J."/>
        </authorList>
    </citation>
    <scope>NUCLEOTIDE SEQUENCE [LARGE SCALE GENOMIC DNA]</scope>
    <source>
        <strain evidence="5">JCM 16953</strain>
    </source>
</reference>
<dbReference type="InterPro" id="IPR019545">
    <property type="entry name" value="DM13_domain"/>
</dbReference>
<keyword evidence="2" id="KW-1133">Transmembrane helix</keyword>
<gene>
    <name evidence="4" type="ORF">GCM10022242_11230</name>
</gene>
<organism evidence="4 5">
    <name type="scientific">Nocardioides panacisoli</name>
    <dbReference type="NCBI Taxonomy" id="627624"/>
    <lineage>
        <taxon>Bacteria</taxon>
        <taxon>Bacillati</taxon>
        <taxon>Actinomycetota</taxon>
        <taxon>Actinomycetes</taxon>
        <taxon>Propionibacteriales</taxon>
        <taxon>Nocardioidaceae</taxon>
        <taxon>Nocardioides</taxon>
    </lineage>
</organism>
<dbReference type="Pfam" id="PF10517">
    <property type="entry name" value="DM13"/>
    <property type="match status" value="1"/>
</dbReference>
<dbReference type="EMBL" id="BAABAH010000003">
    <property type="protein sequence ID" value="GAA3810359.1"/>
    <property type="molecule type" value="Genomic_DNA"/>
</dbReference>
<evidence type="ECO:0000256" key="1">
    <source>
        <dbReference type="SAM" id="MobiDB-lite"/>
    </source>
</evidence>
<proteinExistence type="predicted"/>
<name>A0ABP7I6W0_9ACTN</name>
<evidence type="ECO:0000256" key="2">
    <source>
        <dbReference type="SAM" id="Phobius"/>
    </source>
</evidence>
<dbReference type="RefSeq" id="WP_344773191.1">
    <property type="nucleotide sequence ID" value="NZ_BAABAH010000003.1"/>
</dbReference>
<feature type="compositionally biased region" description="Low complexity" evidence="1">
    <location>
        <begin position="44"/>
        <end position="54"/>
    </location>
</feature>
<keyword evidence="2" id="KW-0472">Membrane</keyword>
<feature type="transmembrane region" description="Helical" evidence="2">
    <location>
        <begin position="7"/>
        <end position="27"/>
    </location>
</feature>
<evidence type="ECO:0000313" key="4">
    <source>
        <dbReference type="EMBL" id="GAA3810359.1"/>
    </source>
</evidence>
<keyword evidence="2" id="KW-0812">Transmembrane</keyword>
<protein>
    <submittedName>
        <fullName evidence="4">DM13 domain-containing protein</fullName>
    </submittedName>
</protein>